<feature type="chain" id="PRO_5046142420" evidence="4">
    <location>
        <begin position="19"/>
        <end position="514"/>
    </location>
</feature>
<evidence type="ECO:0000313" key="7">
    <source>
        <dbReference type="RefSeq" id="XP_006811350.1"/>
    </source>
</evidence>
<dbReference type="GeneID" id="100378795"/>
<dbReference type="InterPro" id="IPR006620">
    <property type="entry name" value="Pro_4_hyd_alph"/>
</dbReference>
<evidence type="ECO:0000256" key="2">
    <source>
        <dbReference type="ARBA" id="ARBA00022964"/>
    </source>
</evidence>
<dbReference type="RefSeq" id="XP_006811350.1">
    <property type="nucleotide sequence ID" value="XM_006811287.1"/>
</dbReference>
<keyword evidence="4" id="KW-0732">Signal</keyword>
<evidence type="ECO:0000259" key="5">
    <source>
        <dbReference type="SMART" id="SM00702"/>
    </source>
</evidence>
<dbReference type="PANTHER" id="PTHR35169:SF3">
    <property type="entry name" value="PROLYL 4-HYDROXYLASE ALPHA SUBUNIT FE(2+) 2OG DIOXYGENASE DOMAIN-CONTAINING PROTEIN"/>
    <property type="match status" value="1"/>
</dbReference>
<evidence type="ECO:0000256" key="1">
    <source>
        <dbReference type="ARBA" id="ARBA00001961"/>
    </source>
</evidence>
<accession>A0ABM0LUA9</accession>
<dbReference type="Gene3D" id="2.60.120.620">
    <property type="entry name" value="q2cbj1_9rhob like domain"/>
    <property type="match status" value="1"/>
</dbReference>
<dbReference type="SMART" id="SM00702">
    <property type="entry name" value="P4Hc"/>
    <property type="match status" value="1"/>
</dbReference>
<proteinExistence type="predicted"/>
<name>A0ABM0LUA9_SACKO</name>
<protein>
    <submittedName>
        <fullName evidence="7">Uncharacterized protein LOC100378795</fullName>
    </submittedName>
</protein>
<dbReference type="PANTHER" id="PTHR35169">
    <property type="entry name" value="FE2OG DIOXYGENASE DOMAIN-CONTAINING PROTEIN"/>
    <property type="match status" value="1"/>
</dbReference>
<evidence type="ECO:0000313" key="6">
    <source>
        <dbReference type="Proteomes" id="UP000694865"/>
    </source>
</evidence>
<reference evidence="7" key="1">
    <citation type="submission" date="2025-08" db="UniProtKB">
        <authorList>
            <consortium name="RefSeq"/>
        </authorList>
    </citation>
    <scope>IDENTIFICATION</scope>
    <source>
        <tissue evidence="7">Testes</tissue>
    </source>
</reference>
<organism evidence="6 7">
    <name type="scientific">Saccoglossus kowalevskii</name>
    <name type="common">Acorn worm</name>
    <dbReference type="NCBI Taxonomy" id="10224"/>
    <lineage>
        <taxon>Eukaryota</taxon>
        <taxon>Metazoa</taxon>
        <taxon>Hemichordata</taxon>
        <taxon>Enteropneusta</taxon>
        <taxon>Harrimaniidae</taxon>
        <taxon>Saccoglossus</taxon>
    </lineage>
</organism>
<dbReference type="InterPro" id="IPR044862">
    <property type="entry name" value="Pro_4_hyd_alph_FE2OG_OXY"/>
</dbReference>
<sequence length="514" mass="58799">MIVFSWIWISCLLGVVAPVPLRIEVVDSAVISFILPSLNRYISNYLWWNFSIDHGNYFLHKDLLLSSDERPGIRTNYSNSPWTVDFPIQLFKETGTWREIRKLLTSLGETNKMYPRYVKTIASWRTDQVFLQSCIDDNDYLAFVCLTESWKKNWYGELTFYSSHGNHTEVERVVHVKPGRVVLASCGSKFAIKPPAINSNVGNKMLVVMATASQKVSQAAEKVLLDEKDALKKIITANHYWFPLTSSEEPPNVNAKDFLSNHVQVGDLGDVYVFDGVFHDEDIHSAAQFILKNATYHEVIPEENTDNVYWVSGYNIASFVKSHLWLVGKQLIKYVTGDADYSPYDVSCNLIRTSDYSQIHKDCAHGNDEFTFLLYLNKDWKIEYYGETIFFDDSDELEPVLAVKPKFGRIVIFNCLIPHSARPPSILVNGARLTFAVKVSNKKVFQNTSSLHDDKLTLIEFLETANEDTIEKIGRNKLNRIFDQIDQGTASSDEVTECLNIFEEAEKEYILELI</sequence>
<feature type="domain" description="Prolyl 4-hydroxylase alpha subunit" evidence="5">
    <location>
        <begin position="269"/>
        <end position="440"/>
    </location>
</feature>
<gene>
    <name evidence="7" type="primary">LOC100378795</name>
</gene>
<comment type="cofactor">
    <cofactor evidence="1">
        <name>L-ascorbate</name>
        <dbReference type="ChEBI" id="CHEBI:38290"/>
    </cofactor>
</comment>
<evidence type="ECO:0000256" key="4">
    <source>
        <dbReference type="SAM" id="SignalP"/>
    </source>
</evidence>
<keyword evidence="6" id="KW-1185">Reference proteome</keyword>
<keyword evidence="3" id="KW-0560">Oxidoreductase</keyword>
<keyword evidence="2" id="KW-0223">Dioxygenase</keyword>
<dbReference type="Pfam" id="PF13640">
    <property type="entry name" value="2OG-FeII_Oxy_3"/>
    <property type="match status" value="1"/>
</dbReference>
<dbReference type="Proteomes" id="UP000694865">
    <property type="component" value="Unplaced"/>
</dbReference>
<feature type="signal peptide" evidence="4">
    <location>
        <begin position="1"/>
        <end position="18"/>
    </location>
</feature>
<evidence type="ECO:0000256" key="3">
    <source>
        <dbReference type="ARBA" id="ARBA00023002"/>
    </source>
</evidence>